<feature type="domain" description="SnoaL-like" evidence="1">
    <location>
        <begin position="17"/>
        <end position="132"/>
    </location>
</feature>
<dbReference type="Pfam" id="PF13577">
    <property type="entry name" value="SnoaL_4"/>
    <property type="match status" value="1"/>
</dbReference>
<dbReference type="Proteomes" id="UP001500831">
    <property type="component" value="Unassembled WGS sequence"/>
</dbReference>
<sequence>MTMSTDDEIAALTARLRRLETAEAARALTAKYALALDRKDFDALADLFTGDAVLRAGPKTCEGREAVMAFFRHALEVADPSAKKHFVVNQRVTHTAPGEVRVDSYFLYTAVGPASVLGWGTYADVVGVDDDGRARFREKSIAVDVAADVREGWATSPL</sequence>
<gene>
    <name evidence="2" type="ORF">GCM10010517_51900</name>
</gene>
<proteinExistence type="predicted"/>
<keyword evidence="3" id="KW-1185">Reference proteome</keyword>
<evidence type="ECO:0000259" key="1">
    <source>
        <dbReference type="Pfam" id="PF13577"/>
    </source>
</evidence>
<dbReference type="Gene3D" id="3.10.450.50">
    <property type="match status" value="1"/>
</dbReference>
<dbReference type="InterPro" id="IPR037401">
    <property type="entry name" value="SnoaL-like"/>
</dbReference>
<evidence type="ECO:0000313" key="2">
    <source>
        <dbReference type="EMBL" id="GAA2887994.1"/>
    </source>
</evidence>
<dbReference type="SUPFAM" id="SSF54427">
    <property type="entry name" value="NTF2-like"/>
    <property type="match status" value="1"/>
</dbReference>
<organism evidence="2 3">
    <name type="scientific">Streptosporangium fragile</name>
    <dbReference type="NCBI Taxonomy" id="46186"/>
    <lineage>
        <taxon>Bacteria</taxon>
        <taxon>Bacillati</taxon>
        <taxon>Actinomycetota</taxon>
        <taxon>Actinomycetes</taxon>
        <taxon>Streptosporangiales</taxon>
        <taxon>Streptosporangiaceae</taxon>
        <taxon>Streptosporangium</taxon>
    </lineage>
</organism>
<name>A0ABP6ILL1_9ACTN</name>
<dbReference type="InterPro" id="IPR032710">
    <property type="entry name" value="NTF2-like_dom_sf"/>
</dbReference>
<evidence type="ECO:0000313" key="3">
    <source>
        <dbReference type="Proteomes" id="UP001500831"/>
    </source>
</evidence>
<protein>
    <recommendedName>
        <fullName evidence="1">SnoaL-like domain-containing protein</fullName>
    </recommendedName>
</protein>
<accession>A0ABP6ILL1</accession>
<reference evidence="3" key="1">
    <citation type="journal article" date="2019" name="Int. J. Syst. Evol. Microbiol.">
        <title>The Global Catalogue of Microorganisms (GCM) 10K type strain sequencing project: providing services to taxonomists for standard genome sequencing and annotation.</title>
        <authorList>
            <consortium name="The Broad Institute Genomics Platform"/>
            <consortium name="The Broad Institute Genome Sequencing Center for Infectious Disease"/>
            <person name="Wu L."/>
            <person name="Ma J."/>
        </authorList>
    </citation>
    <scope>NUCLEOTIDE SEQUENCE [LARGE SCALE GENOMIC DNA]</scope>
    <source>
        <strain evidence="3">JCM 6242</strain>
    </source>
</reference>
<dbReference type="EMBL" id="BAAAVI010000042">
    <property type="protein sequence ID" value="GAA2887994.1"/>
    <property type="molecule type" value="Genomic_DNA"/>
</dbReference>
<dbReference type="CDD" id="cd00531">
    <property type="entry name" value="NTF2_like"/>
    <property type="match status" value="1"/>
</dbReference>
<comment type="caution">
    <text evidence="2">The sequence shown here is derived from an EMBL/GenBank/DDBJ whole genome shotgun (WGS) entry which is preliminary data.</text>
</comment>